<evidence type="ECO:0000313" key="12">
    <source>
        <dbReference type="EMBL" id="ABM71605.1"/>
    </source>
</evidence>
<dbReference type="MEROPS" id="S33.001"/>
<dbReference type="STRING" id="167542.P9515_03961"/>
<evidence type="ECO:0000256" key="5">
    <source>
        <dbReference type="ARBA" id="ARBA00022490"/>
    </source>
</evidence>
<organism evidence="12 13">
    <name type="scientific">Prochlorococcus marinus (strain MIT 9515)</name>
    <dbReference type="NCBI Taxonomy" id="167542"/>
    <lineage>
        <taxon>Bacteria</taxon>
        <taxon>Bacillati</taxon>
        <taxon>Cyanobacteriota</taxon>
        <taxon>Cyanophyceae</taxon>
        <taxon>Synechococcales</taxon>
        <taxon>Prochlorococcaceae</taxon>
        <taxon>Prochlorococcus</taxon>
    </lineage>
</organism>
<dbReference type="PIRSF" id="PIRSF006431">
    <property type="entry name" value="Pept_S33"/>
    <property type="match status" value="1"/>
</dbReference>
<dbReference type="RefSeq" id="WP_011819713.1">
    <property type="nucleotide sequence ID" value="NC_008817.1"/>
</dbReference>
<protein>
    <recommendedName>
        <fullName evidence="8 10">Proline iminopeptidase</fullName>
        <shortName evidence="8">PIP</shortName>
        <ecNumber evidence="8 10">3.4.11.5</ecNumber>
    </recommendedName>
    <alternativeName>
        <fullName evidence="8">Prolyl aminopeptidase</fullName>
    </alternativeName>
</protein>
<evidence type="ECO:0000259" key="11">
    <source>
        <dbReference type="Pfam" id="PF00561"/>
    </source>
</evidence>
<comment type="similarity">
    <text evidence="3 8 10">Belongs to the peptidase S33 family.</text>
</comment>
<keyword evidence="5 8" id="KW-0963">Cytoplasm</keyword>
<dbReference type="InterPro" id="IPR000073">
    <property type="entry name" value="AB_hydrolase_1"/>
</dbReference>
<dbReference type="eggNOG" id="COG0596">
    <property type="taxonomic scope" value="Bacteria"/>
</dbReference>
<evidence type="ECO:0000256" key="1">
    <source>
        <dbReference type="ARBA" id="ARBA00001585"/>
    </source>
</evidence>
<dbReference type="AlphaFoldDB" id="A2BUZ4"/>
<dbReference type="EC" id="3.4.11.5" evidence="8 10"/>
<dbReference type="Pfam" id="PF00561">
    <property type="entry name" value="Abhydrolase_1"/>
    <property type="match status" value="1"/>
</dbReference>
<gene>
    <name evidence="12" type="ordered locus">P9515_03961</name>
</gene>
<proteinExistence type="inferred from homology"/>
<dbReference type="PRINTS" id="PR00793">
    <property type="entry name" value="PROAMNOPTASE"/>
</dbReference>
<dbReference type="PANTHER" id="PTHR43722">
    <property type="entry name" value="PROLINE IMINOPEPTIDASE"/>
    <property type="match status" value="1"/>
</dbReference>
<evidence type="ECO:0000256" key="4">
    <source>
        <dbReference type="ARBA" id="ARBA00022438"/>
    </source>
</evidence>
<evidence type="ECO:0000256" key="7">
    <source>
        <dbReference type="ARBA" id="ARBA00022801"/>
    </source>
</evidence>
<dbReference type="InterPro" id="IPR029058">
    <property type="entry name" value="AB_hydrolase_fold"/>
</dbReference>
<evidence type="ECO:0000256" key="3">
    <source>
        <dbReference type="ARBA" id="ARBA00010088"/>
    </source>
</evidence>
<keyword evidence="6 8" id="KW-0645">Protease</keyword>
<sequence>MKEKKLFPIIEPREKGFLQVSRIHSIYWERSGNQNGKKILVIHGGPGGGSQPRYRRYFNPEKFDIIQFDQRGCGASRPFSELRENTTKDLVDDIEKLRLNLNIDSWHLFGGSWGSTLALIYAIKHPSRVKSMTLRGIFLCRKFELSWFYQYGASEIFPEEFEKYISVIPKDERSDLVSSFYKYLTSPNIELRSKAAAAWTTWELSTSHLIKRDIDVGKSKTNSFSDAFARIECHYFINHIFLEEDFIMKNIKTIESIPTKIIQGRYDVVCPVRSAWDLNKKLKNSELIIIDEAGHSMSEKGITLKLLELVEKL</sequence>
<dbReference type="Gene3D" id="3.40.50.1820">
    <property type="entry name" value="alpha/beta hydrolase"/>
    <property type="match status" value="1"/>
</dbReference>
<dbReference type="OrthoDB" id="9775557at2"/>
<dbReference type="KEGG" id="pmc:P9515_03961"/>
<dbReference type="InterPro" id="IPR002410">
    <property type="entry name" value="Peptidase_S33"/>
</dbReference>
<dbReference type="GO" id="GO:0006508">
    <property type="term" value="P:proteolysis"/>
    <property type="evidence" value="ECO:0007669"/>
    <property type="project" value="UniProtKB-KW"/>
</dbReference>
<comment type="catalytic activity">
    <reaction evidence="1 8 10">
        <text>Release of N-terminal proline from a peptide.</text>
        <dbReference type="EC" id="3.4.11.5"/>
    </reaction>
</comment>
<feature type="domain" description="AB hydrolase-1" evidence="11">
    <location>
        <begin position="39"/>
        <end position="298"/>
    </location>
</feature>
<dbReference type="InterPro" id="IPR005944">
    <property type="entry name" value="Pro_iminopeptidase"/>
</dbReference>
<evidence type="ECO:0000256" key="10">
    <source>
        <dbReference type="RuleBase" id="RU003421"/>
    </source>
</evidence>
<dbReference type="Proteomes" id="UP000001589">
    <property type="component" value="Chromosome"/>
</dbReference>
<dbReference type="HOGENOM" id="CLU_043739_2_2_3"/>
<dbReference type="GO" id="GO:0005737">
    <property type="term" value="C:cytoplasm"/>
    <property type="evidence" value="ECO:0007669"/>
    <property type="project" value="UniProtKB-SubCell"/>
</dbReference>
<accession>A2BUZ4</accession>
<feature type="active site" evidence="9">
    <location>
        <position position="267"/>
    </location>
</feature>
<dbReference type="GO" id="GO:0004177">
    <property type="term" value="F:aminopeptidase activity"/>
    <property type="evidence" value="ECO:0007669"/>
    <property type="project" value="UniProtKB-UniRule"/>
</dbReference>
<evidence type="ECO:0000256" key="9">
    <source>
        <dbReference type="PIRSR" id="PIRSR006431-1"/>
    </source>
</evidence>
<feature type="active site" description="Nucleophile" evidence="9">
    <location>
        <position position="112"/>
    </location>
</feature>
<keyword evidence="4 8" id="KW-0031">Aminopeptidase</keyword>
<name>A2BUZ4_PROM5</name>
<dbReference type="SUPFAM" id="SSF53474">
    <property type="entry name" value="alpha/beta-Hydrolases"/>
    <property type="match status" value="1"/>
</dbReference>
<reference evidence="12 13" key="1">
    <citation type="journal article" date="2007" name="PLoS Genet.">
        <title>Patterns and implications of gene gain and loss in the evolution of Prochlorococcus.</title>
        <authorList>
            <person name="Kettler G.C."/>
            <person name="Martiny A.C."/>
            <person name="Huang K."/>
            <person name="Zucker J."/>
            <person name="Coleman M.L."/>
            <person name="Rodrigue S."/>
            <person name="Chen F."/>
            <person name="Lapidus A."/>
            <person name="Ferriera S."/>
            <person name="Johnson J."/>
            <person name="Steglich C."/>
            <person name="Church G.M."/>
            <person name="Richardson P."/>
            <person name="Chisholm S.W."/>
        </authorList>
    </citation>
    <scope>NUCLEOTIDE SEQUENCE [LARGE SCALE GENOMIC DNA]</scope>
    <source>
        <strain evidence="12 13">MIT 9515</strain>
    </source>
</reference>
<comment type="subcellular location">
    <subcellularLocation>
        <location evidence="2 8">Cytoplasm</location>
    </subcellularLocation>
</comment>
<evidence type="ECO:0000256" key="8">
    <source>
        <dbReference type="PIRNR" id="PIRNR006431"/>
    </source>
</evidence>
<dbReference type="PANTHER" id="PTHR43722:SF1">
    <property type="entry name" value="PROLINE IMINOPEPTIDASE"/>
    <property type="match status" value="1"/>
</dbReference>
<evidence type="ECO:0000256" key="2">
    <source>
        <dbReference type="ARBA" id="ARBA00004496"/>
    </source>
</evidence>
<evidence type="ECO:0000256" key="6">
    <source>
        <dbReference type="ARBA" id="ARBA00022670"/>
    </source>
</evidence>
<dbReference type="EMBL" id="CP000552">
    <property type="protein sequence ID" value="ABM71605.1"/>
    <property type="molecule type" value="Genomic_DNA"/>
</dbReference>
<feature type="active site" description="Proton donor" evidence="9">
    <location>
        <position position="295"/>
    </location>
</feature>
<dbReference type="NCBIfam" id="TIGR01249">
    <property type="entry name" value="pro_imino_pep_1"/>
    <property type="match status" value="1"/>
</dbReference>
<keyword evidence="7 8" id="KW-0378">Hydrolase</keyword>
<evidence type="ECO:0000313" key="13">
    <source>
        <dbReference type="Proteomes" id="UP000001589"/>
    </source>
</evidence>
<dbReference type="ESTHER" id="prom5-a2buz4">
    <property type="family name" value="Proline_iminopeptidase"/>
</dbReference>
<dbReference type="GeneID" id="60200528"/>